<dbReference type="EMBL" id="CABVPY010000033">
    <property type="protein sequence ID" value="VWB97941.1"/>
    <property type="molecule type" value="Genomic_DNA"/>
</dbReference>
<reference evidence="1 2" key="1">
    <citation type="submission" date="2019-09" db="EMBL/GenBank/DDBJ databases">
        <authorList>
            <person name="Depoorter E."/>
        </authorList>
    </citation>
    <scope>NUCLEOTIDE SEQUENCE [LARGE SCALE GENOMIC DNA]</scope>
    <source>
        <strain evidence="1">LMG 6863</strain>
    </source>
</reference>
<protein>
    <submittedName>
        <fullName evidence="1">ATPase</fullName>
    </submittedName>
</protein>
<proteinExistence type="predicted"/>
<name>A0A6P2NSY2_BURL3</name>
<evidence type="ECO:0000313" key="1">
    <source>
        <dbReference type="EMBL" id="VWB97941.1"/>
    </source>
</evidence>
<gene>
    <name evidence="1" type="ORF">BLA6863_04701</name>
</gene>
<dbReference type="AlphaFoldDB" id="A0A6P2NSY2"/>
<organism evidence="1 2">
    <name type="scientific">Burkholderia lata (strain ATCC 17760 / DSM 23089 / LMG 22485 / NCIMB 9086 / R18194 / 383)</name>
    <dbReference type="NCBI Taxonomy" id="482957"/>
    <lineage>
        <taxon>Bacteria</taxon>
        <taxon>Pseudomonadati</taxon>
        <taxon>Pseudomonadota</taxon>
        <taxon>Betaproteobacteria</taxon>
        <taxon>Burkholderiales</taxon>
        <taxon>Burkholderiaceae</taxon>
        <taxon>Burkholderia</taxon>
        <taxon>Burkholderia cepacia complex</taxon>
    </lineage>
</organism>
<accession>A0A6P2NSY2</accession>
<sequence>MVVESDDNWLLMFVTPVDSEATVAFVERRPVDNDEKPADVDVDKDATVLLVLSRPVDSELMLFEVDVDRLLTAMLVEFSWLPLTASVLVAEMRPAATFVI</sequence>
<dbReference type="Proteomes" id="UP000494170">
    <property type="component" value="Unassembled WGS sequence"/>
</dbReference>
<evidence type="ECO:0000313" key="2">
    <source>
        <dbReference type="Proteomes" id="UP000494170"/>
    </source>
</evidence>